<proteinExistence type="predicted"/>
<evidence type="ECO:0000313" key="3">
    <source>
        <dbReference type="Proteomes" id="UP000445000"/>
    </source>
</evidence>
<evidence type="ECO:0000256" key="1">
    <source>
        <dbReference type="SAM" id="Coils"/>
    </source>
</evidence>
<dbReference type="Proteomes" id="UP000445000">
    <property type="component" value="Unassembled WGS sequence"/>
</dbReference>
<reference evidence="3" key="1">
    <citation type="submission" date="2020-01" db="EMBL/GenBank/DDBJ databases">
        <title>'Steroidobacter agaridevorans' sp. nov., agar-degrading bacteria isolated from rhizosphere soils.</title>
        <authorList>
            <person name="Ikenaga M."/>
            <person name="Kataoka M."/>
            <person name="Murouchi A."/>
            <person name="Katsuragi S."/>
            <person name="Sakai M."/>
        </authorList>
    </citation>
    <scope>NUCLEOTIDE SEQUENCE [LARGE SCALE GENOMIC DNA]</scope>
    <source>
        <strain evidence="3">YU21-B</strain>
    </source>
</reference>
<keyword evidence="1" id="KW-0175">Coiled coil</keyword>
<dbReference type="AlphaFoldDB" id="A0A829YIA1"/>
<sequence length="353" mass="40230">MEFSDRLSNLRQLLGQSARQPVEDERLLQLYWNRAELKKELSRLQDERHKLIEQLNKHEATFARNSEQLLQLEEFLGNPETGPHGLVYFQLRALWRASSAKVARFAQQLQQQQADREQRRQVLEFDRARRQQLADFDRRIAAARSRAGMLEAQLKLQETKLEKMRGFWNYARRRRLAEEIAAEREQWDLAATEVTDLSDDRIALEEKAPPALQGISVDGRRIVNTAVIAYAQQLVVAMSAGGLAVLAKETITKRVFDMKYGTREDCSRLMTLLREALAIVKNEKDDLSGLKERTDALRAVAAYRSDADTVPLTDSIGTLPVPVAPVSGLETGNKAGVNVLVDDYWDLYQALLQ</sequence>
<dbReference type="RefSeq" id="WP_161814189.1">
    <property type="nucleotide sequence ID" value="NZ_BLJN01000004.1"/>
</dbReference>
<organism evidence="2 3">
    <name type="scientific">Steroidobacter agaridevorans</name>
    <dbReference type="NCBI Taxonomy" id="2695856"/>
    <lineage>
        <taxon>Bacteria</taxon>
        <taxon>Pseudomonadati</taxon>
        <taxon>Pseudomonadota</taxon>
        <taxon>Gammaproteobacteria</taxon>
        <taxon>Steroidobacterales</taxon>
        <taxon>Steroidobacteraceae</taxon>
        <taxon>Steroidobacter</taxon>
    </lineage>
</organism>
<keyword evidence="3" id="KW-1185">Reference proteome</keyword>
<name>A0A829YIA1_9GAMM</name>
<dbReference type="EMBL" id="BLJN01000004">
    <property type="protein sequence ID" value="GFE82558.1"/>
    <property type="molecule type" value="Genomic_DNA"/>
</dbReference>
<feature type="coiled-coil region" evidence="1">
    <location>
        <begin position="27"/>
        <end position="61"/>
    </location>
</feature>
<accession>A0A829YIA1</accession>
<evidence type="ECO:0000313" key="2">
    <source>
        <dbReference type="EMBL" id="GFE82558.1"/>
    </source>
</evidence>
<protein>
    <submittedName>
        <fullName evidence="2">Uncharacterized protein</fullName>
    </submittedName>
</protein>
<gene>
    <name evidence="2" type="ORF">GCM10011487_45580</name>
</gene>
<comment type="caution">
    <text evidence="2">The sequence shown here is derived from an EMBL/GenBank/DDBJ whole genome shotgun (WGS) entry which is preliminary data.</text>
</comment>